<keyword evidence="1" id="KW-0812">Transmembrane</keyword>
<protein>
    <submittedName>
        <fullName evidence="2">ABC transporter permease</fullName>
    </submittedName>
</protein>
<dbReference type="InterPro" id="IPR010390">
    <property type="entry name" value="ABC-2_transporter-like"/>
</dbReference>
<dbReference type="PANTHER" id="PTHR36833:SF1">
    <property type="entry name" value="INTEGRAL MEMBRANE TRANSPORT PROTEIN"/>
    <property type="match status" value="1"/>
</dbReference>
<accession>A0A919YRR8</accession>
<evidence type="ECO:0000313" key="3">
    <source>
        <dbReference type="Proteomes" id="UP000683139"/>
    </source>
</evidence>
<dbReference type="EMBL" id="BOSE01000011">
    <property type="protein sequence ID" value="GIP18898.1"/>
    <property type="molecule type" value="Genomic_DNA"/>
</dbReference>
<sequence>MRYMNLMLEYLKNYVKSRMTYRADFWIEVFSDLLQQGMNLVFILIVFQHTPLLGGWSQSEVIFVYGFFMVPYGVFSTFFNIWNFGERYIVKGEMDRVLTRPAHSLYQVLLENIDPPSLFGSFVGMIVMAVCWMDMGLALHAVDVLVFVVLVIGAVFIYGGIYTALSALSFYSDSPTGIVPLMYNIQNYGRYPVNIYNKLIRFVLTWLLPFAFVGIIPASYFLEPKEDDISRLALLTPVMGLIVFSIGLTIWNRGVKRYRGAGS</sequence>
<feature type="transmembrane region" description="Helical" evidence="1">
    <location>
        <begin position="118"/>
        <end position="138"/>
    </location>
</feature>
<name>A0A919YRR8_9BACL</name>
<comment type="caution">
    <text evidence="2">The sequence shown here is derived from an EMBL/GenBank/DDBJ whole genome shotgun (WGS) entry which is preliminary data.</text>
</comment>
<keyword evidence="3" id="KW-1185">Reference proteome</keyword>
<feature type="transmembrane region" description="Helical" evidence="1">
    <location>
        <begin position="199"/>
        <end position="220"/>
    </location>
</feature>
<proteinExistence type="predicted"/>
<feature type="transmembrane region" description="Helical" evidence="1">
    <location>
        <begin position="25"/>
        <end position="47"/>
    </location>
</feature>
<keyword evidence="1" id="KW-0472">Membrane</keyword>
<organism evidence="2 3">
    <name type="scientific">Paenibacillus montaniterrae</name>
    <dbReference type="NCBI Taxonomy" id="429341"/>
    <lineage>
        <taxon>Bacteria</taxon>
        <taxon>Bacillati</taxon>
        <taxon>Bacillota</taxon>
        <taxon>Bacilli</taxon>
        <taxon>Bacillales</taxon>
        <taxon>Paenibacillaceae</taxon>
        <taxon>Paenibacillus</taxon>
    </lineage>
</organism>
<dbReference type="PANTHER" id="PTHR36833">
    <property type="entry name" value="SLR0610 PROTEIN-RELATED"/>
    <property type="match status" value="1"/>
</dbReference>
<feature type="transmembrane region" description="Helical" evidence="1">
    <location>
        <begin position="232"/>
        <end position="251"/>
    </location>
</feature>
<dbReference type="RefSeq" id="WP_213519556.1">
    <property type="nucleotide sequence ID" value="NZ_BOSE01000011.1"/>
</dbReference>
<keyword evidence="1" id="KW-1133">Transmembrane helix</keyword>
<gene>
    <name evidence="2" type="ORF">J40TS1_45400</name>
</gene>
<dbReference type="AlphaFoldDB" id="A0A919YRR8"/>
<feature type="transmembrane region" description="Helical" evidence="1">
    <location>
        <begin position="62"/>
        <end position="82"/>
    </location>
</feature>
<evidence type="ECO:0000313" key="2">
    <source>
        <dbReference type="EMBL" id="GIP18898.1"/>
    </source>
</evidence>
<dbReference type="Pfam" id="PF06182">
    <property type="entry name" value="ABC2_membrane_6"/>
    <property type="match status" value="1"/>
</dbReference>
<dbReference type="Proteomes" id="UP000683139">
    <property type="component" value="Unassembled WGS sequence"/>
</dbReference>
<reference evidence="2" key="1">
    <citation type="submission" date="2021-03" db="EMBL/GenBank/DDBJ databases">
        <title>Antimicrobial resistance genes in bacteria isolated from Japanese honey, and their potential for conferring macrolide and lincosamide resistance in the American foulbrood pathogen Paenibacillus larvae.</title>
        <authorList>
            <person name="Okamoto M."/>
            <person name="Kumagai M."/>
            <person name="Kanamori H."/>
            <person name="Takamatsu D."/>
        </authorList>
    </citation>
    <scope>NUCLEOTIDE SEQUENCE</scope>
    <source>
        <strain evidence="2">J40TS1</strain>
    </source>
</reference>
<evidence type="ECO:0000256" key="1">
    <source>
        <dbReference type="SAM" id="Phobius"/>
    </source>
</evidence>
<feature type="transmembrane region" description="Helical" evidence="1">
    <location>
        <begin position="144"/>
        <end position="165"/>
    </location>
</feature>